<feature type="compositionally biased region" description="Basic and acidic residues" evidence="1">
    <location>
        <begin position="70"/>
        <end position="89"/>
    </location>
</feature>
<evidence type="ECO:0000313" key="2">
    <source>
        <dbReference type="EMBL" id="KAA3681220.1"/>
    </source>
</evidence>
<feature type="region of interest" description="Disordered" evidence="1">
    <location>
        <begin position="1"/>
        <end position="232"/>
    </location>
</feature>
<name>A0A5J4P1A5_9TREM</name>
<feature type="compositionally biased region" description="Basic residues" evidence="1">
    <location>
        <begin position="200"/>
        <end position="213"/>
    </location>
</feature>
<protein>
    <submittedName>
        <fullName evidence="2">Uncharacterized protein</fullName>
    </submittedName>
</protein>
<gene>
    <name evidence="2" type="ORF">DEA37_0001139</name>
</gene>
<feature type="compositionally biased region" description="Basic and acidic residues" evidence="1">
    <location>
        <begin position="182"/>
        <end position="191"/>
    </location>
</feature>
<accession>A0A5J4P1A5</accession>
<dbReference type="Proteomes" id="UP000324629">
    <property type="component" value="Unassembled WGS sequence"/>
</dbReference>
<dbReference type="AlphaFoldDB" id="A0A5J4P1A5"/>
<feature type="compositionally biased region" description="Polar residues" evidence="1">
    <location>
        <begin position="92"/>
        <end position="111"/>
    </location>
</feature>
<dbReference type="EMBL" id="QNGE01000251">
    <property type="protein sequence ID" value="KAA3681220.1"/>
    <property type="molecule type" value="Genomic_DNA"/>
</dbReference>
<proteinExistence type="predicted"/>
<organism evidence="2 3">
    <name type="scientific">Paragonimus westermani</name>
    <dbReference type="NCBI Taxonomy" id="34504"/>
    <lineage>
        <taxon>Eukaryota</taxon>
        <taxon>Metazoa</taxon>
        <taxon>Spiralia</taxon>
        <taxon>Lophotrochozoa</taxon>
        <taxon>Platyhelminthes</taxon>
        <taxon>Trematoda</taxon>
        <taxon>Digenea</taxon>
        <taxon>Plagiorchiida</taxon>
        <taxon>Troglotremata</taxon>
        <taxon>Troglotrematidae</taxon>
        <taxon>Paragonimus</taxon>
    </lineage>
</organism>
<evidence type="ECO:0000313" key="3">
    <source>
        <dbReference type="Proteomes" id="UP000324629"/>
    </source>
</evidence>
<feature type="compositionally biased region" description="Low complexity" evidence="1">
    <location>
        <begin position="215"/>
        <end position="224"/>
    </location>
</feature>
<evidence type="ECO:0000256" key="1">
    <source>
        <dbReference type="SAM" id="MobiDB-lite"/>
    </source>
</evidence>
<keyword evidence="3" id="KW-1185">Reference proteome</keyword>
<comment type="caution">
    <text evidence="2">The sequence shown here is derived from an EMBL/GenBank/DDBJ whole genome shotgun (WGS) entry which is preliminary data.</text>
</comment>
<sequence length="232" mass="26267">MIPEQSSRRASKDPTPTTVPRRPSHRKKIHEPEFADLVALNREATKSEKNTTTNLLNSKPPLPKARDRRVRPVLEHPTEESSKSNDPKHPLQNPTDSQPGRTGDITRTMSLPSRAKRRLSNRMSEIQRPCRQLDGRTSVDSSDPSPWEKPETHGSGLVPIDEDYKSACPANPPTGTSRKIHTLQERLEMDSLRSQNPTVKPRRRLFKREKQKHTNLPLSSSPSNRPNICCCS</sequence>
<reference evidence="2 3" key="1">
    <citation type="journal article" date="2019" name="Gigascience">
        <title>Whole-genome sequence of the oriental lung fluke Paragonimus westermani.</title>
        <authorList>
            <person name="Oey H."/>
            <person name="Zakrzewski M."/>
            <person name="Narain K."/>
            <person name="Devi K.R."/>
            <person name="Agatsuma T."/>
            <person name="Nawaratna S."/>
            <person name="Gobert G.N."/>
            <person name="Jones M.K."/>
            <person name="Ragan M.A."/>
            <person name="McManus D.P."/>
            <person name="Krause L."/>
        </authorList>
    </citation>
    <scope>NUCLEOTIDE SEQUENCE [LARGE SCALE GENOMIC DNA]</scope>
    <source>
        <strain evidence="2 3">IND2009</strain>
    </source>
</reference>
<feature type="compositionally biased region" description="Basic and acidic residues" evidence="1">
    <location>
        <begin position="1"/>
        <end position="12"/>
    </location>
</feature>